<dbReference type="CDD" id="cd00945">
    <property type="entry name" value="Aldolase_Class_I"/>
    <property type="match status" value="1"/>
</dbReference>
<dbReference type="Pfam" id="PF03932">
    <property type="entry name" value="CutC"/>
    <property type="match status" value="1"/>
</dbReference>
<comment type="similarity">
    <text evidence="1 2">Belongs to the CutC family.</text>
</comment>
<organism evidence="3 4">
    <name type="scientific">Pelagovum pacificum</name>
    <dbReference type="NCBI Taxonomy" id="2588711"/>
    <lineage>
        <taxon>Bacteria</taxon>
        <taxon>Pseudomonadati</taxon>
        <taxon>Pseudomonadota</taxon>
        <taxon>Alphaproteobacteria</taxon>
        <taxon>Rhodobacterales</taxon>
        <taxon>Paracoccaceae</taxon>
        <taxon>Pelagovum</taxon>
    </lineage>
</organism>
<dbReference type="Proteomes" id="UP000314011">
    <property type="component" value="Unassembled WGS sequence"/>
</dbReference>
<reference evidence="3 4" key="1">
    <citation type="submission" date="2019-06" db="EMBL/GenBank/DDBJ databases">
        <title>Genome of new Rhodobacteraceae sp. SM1903.</title>
        <authorList>
            <person name="Ren X."/>
        </authorList>
    </citation>
    <scope>NUCLEOTIDE SEQUENCE [LARGE SCALE GENOMIC DNA]</scope>
    <source>
        <strain evidence="3 4">SM1903</strain>
    </source>
</reference>
<dbReference type="GO" id="GO:0005507">
    <property type="term" value="F:copper ion binding"/>
    <property type="evidence" value="ECO:0007669"/>
    <property type="project" value="TreeGrafter"/>
</dbReference>
<dbReference type="HAMAP" id="MF_00795">
    <property type="entry name" value="CutC"/>
    <property type="match status" value="1"/>
</dbReference>
<evidence type="ECO:0000313" key="3">
    <source>
        <dbReference type="EMBL" id="TNY31303.1"/>
    </source>
</evidence>
<dbReference type="Gene3D" id="3.20.20.380">
    <property type="entry name" value="Copper homeostasis (CutC) domain"/>
    <property type="match status" value="1"/>
</dbReference>
<dbReference type="PANTHER" id="PTHR12598:SF0">
    <property type="entry name" value="COPPER HOMEOSTASIS PROTEIN CUTC HOMOLOG"/>
    <property type="match status" value="1"/>
</dbReference>
<gene>
    <name evidence="2" type="primary">cutC</name>
    <name evidence="3" type="ORF">FHY64_14870</name>
</gene>
<dbReference type="PANTHER" id="PTHR12598">
    <property type="entry name" value="COPPER HOMEOSTASIS PROTEIN CUTC"/>
    <property type="match status" value="1"/>
</dbReference>
<dbReference type="AlphaFoldDB" id="A0A5C5G9Q2"/>
<dbReference type="SUPFAM" id="SSF110395">
    <property type="entry name" value="CutC-like"/>
    <property type="match status" value="1"/>
</dbReference>
<sequence>MKLEVCVETISGAMAAKRGGAHRLELCAALSEGGITPSVGLMAEVAALDIPTMVMIRPRAGHFYFDAAEMRVMQRDIDAARDAGLTGVVIGVQREDGTLDGERLAQLVDAADGLEVTLHRVIDLVPDRLAALDIAIDLGIARVLTSGGASDAPAGAKAIAEMVDHAAGRITVMPGGGVTPDNVAALVRETEVSEVHGSCSEASSSSLPGFDPAGGMRMTSESRVRAMLASLGLGNVPSGS</sequence>
<dbReference type="InterPro" id="IPR005627">
    <property type="entry name" value="CutC-like"/>
</dbReference>
<dbReference type="GO" id="GO:0005737">
    <property type="term" value="C:cytoplasm"/>
    <property type="evidence" value="ECO:0007669"/>
    <property type="project" value="UniProtKB-SubCell"/>
</dbReference>
<evidence type="ECO:0000256" key="2">
    <source>
        <dbReference type="HAMAP-Rule" id="MF_00795"/>
    </source>
</evidence>
<proteinExistence type="inferred from homology"/>
<dbReference type="EMBL" id="VFFF01000002">
    <property type="protein sequence ID" value="TNY31303.1"/>
    <property type="molecule type" value="Genomic_DNA"/>
</dbReference>
<evidence type="ECO:0000256" key="1">
    <source>
        <dbReference type="ARBA" id="ARBA00007768"/>
    </source>
</evidence>
<dbReference type="InterPro" id="IPR036822">
    <property type="entry name" value="CutC-like_dom_sf"/>
</dbReference>
<accession>A0A5C5G9Q2</accession>
<dbReference type="RefSeq" id="WP_140196181.1">
    <property type="nucleotide sequence ID" value="NZ_CP065915.1"/>
</dbReference>
<name>A0A5C5G9Q2_9RHOB</name>
<comment type="subcellular location">
    <subcellularLocation>
        <location evidence="2">Cytoplasm</location>
    </subcellularLocation>
</comment>
<comment type="caution">
    <text evidence="2">Once thought to be involved in copper homeostasis, experiments in E.coli have shown this is not the case.</text>
</comment>
<dbReference type="OrthoDB" id="9815677at2"/>
<keyword evidence="4" id="KW-1185">Reference proteome</keyword>
<protein>
    <recommendedName>
        <fullName evidence="2">PF03932 family protein CutC</fullName>
    </recommendedName>
</protein>
<comment type="caution">
    <text evidence="3">The sequence shown here is derived from an EMBL/GenBank/DDBJ whole genome shotgun (WGS) entry which is preliminary data.</text>
</comment>
<evidence type="ECO:0000313" key="4">
    <source>
        <dbReference type="Proteomes" id="UP000314011"/>
    </source>
</evidence>
<keyword evidence="2" id="KW-0963">Cytoplasm</keyword>